<keyword evidence="1" id="KW-0472">Membrane</keyword>
<organism evidence="2 3">
    <name type="scientific">Turneriella parva (strain ATCC BAA-1111 / DSM 21527 / NCTC 11395 / H)</name>
    <name type="common">Leptospira parva</name>
    <dbReference type="NCBI Taxonomy" id="869212"/>
    <lineage>
        <taxon>Bacteria</taxon>
        <taxon>Pseudomonadati</taxon>
        <taxon>Spirochaetota</taxon>
        <taxon>Spirochaetia</taxon>
        <taxon>Leptospirales</taxon>
        <taxon>Leptospiraceae</taxon>
        <taxon>Turneriella</taxon>
    </lineage>
</organism>
<keyword evidence="1" id="KW-0812">Transmembrane</keyword>
<dbReference type="HOGENOM" id="CLU_094318_0_0_12"/>
<feature type="transmembrane region" description="Helical" evidence="1">
    <location>
        <begin position="63"/>
        <end position="85"/>
    </location>
</feature>
<evidence type="ECO:0000313" key="3">
    <source>
        <dbReference type="Proteomes" id="UP000006048"/>
    </source>
</evidence>
<gene>
    <name evidence="2" type="ordered locus">Turpa_0537</name>
</gene>
<keyword evidence="3" id="KW-1185">Reference proteome</keyword>
<feature type="transmembrane region" description="Helical" evidence="1">
    <location>
        <begin position="21"/>
        <end position="43"/>
    </location>
</feature>
<feature type="transmembrane region" description="Helical" evidence="1">
    <location>
        <begin position="92"/>
        <end position="109"/>
    </location>
</feature>
<sequence>MFIGHFAVGFALKKAEPKVPLGVWFAGAMFLDILWPVFLLIGIEKASVVPGITVVTPLNLEIVHWSHSLLMSAVWGTLFGAVVYWRVRTAKAFLLTALAVMSHWLLDYVTHTADMTLAPHGARMGLELWNSLAGTLVVELGIFAVGIAIYVRMVRNAARSAWIHFAILIVFFLVMYVAAIFGPPPPNDQTVLAVSALALTPVIMWANWLDKKLGLHTF</sequence>
<dbReference type="EMBL" id="CP002959">
    <property type="protein sequence ID" value="AFM11191.1"/>
    <property type="molecule type" value="Genomic_DNA"/>
</dbReference>
<dbReference type="Proteomes" id="UP000006048">
    <property type="component" value="Chromosome"/>
</dbReference>
<keyword evidence="1" id="KW-1133">Transmembrane helix</keyword>
<protein>
    <recommendedName>
        <fullName evidence="4">Membrane-bound metal-dependent hydrolase</fullName>
    </recommendedName>
</protein>
<evidence type="ECO:0000313" key="2">
    <source>
        <dbReference type="EMBL" id="AFM11191.1"/>
    </source>
</evidence>
<dbReference type="STRING" id="869212.Turpa_0537"/>
<dbReference type="RefSeq" id="WP_014801711.1">
    <property type="nucleotide sequence ID" value="NC_018020.1"/>
</dbReference>
<proteinExistence type="predicted"/>
<accession>I4B1N4</accession>
<reference evidence="2 3" key="1">
    <citation type="submission" date="2012-06" db="EMBL/GenBank/DDBJ databases">
        <title>The complete chromosome of genome of Turneriella parva DSM 21527.</title>
        <authorList>
            <consortium name="US DOE Joint Genome Institute (JGI-PGF)"/>
            <person name="Lucas S."/>
            <person name="Han J."/>
            <person name="Lapidus A."/>
            <person name="Bruce D."/>
            <person name="Goodwin L."/>
            <person name="Pitluck S."/>
            <person name="Peters L."/>
            <person name="Kyrpides N."/>
            <person name="Mavromatis K."/>
            <person name="Ivanova N."/>
            <person name="Mikhailova N."/>
            <person name="Chertkov O."/>
            <person name="Detter J.C."/>
            <person name="Tapia R."/>
            <person name="Han C."/>
            <person name="Land M."/>
            <person name="Hauser L."/>
            <person name="Markowitz V."/>
            <person name="Cheng J.-F."/>
            <person name="Hugenholtz P."/>
            <person name="Woyke T."/>
            <person name="Wu D."/>
            <person name="Gronow S."/>
            <person name="Wellnitz S."/>
            <person name="Brambilla E."/>
            <person name="Klenk H.-P."/>
            <person name="Eisen J.A."/>
        </authorList>
    </citation>
    <scope>NUCLEOTIDE SEQUENCE [LARGE SCALE GENOMIC DNA]</scope>
    <source>
        <strain evidence="3">ATCC BAA-1111 / DSM 21527 / NCTC 11395 / H</strain>
    </source>
</reference>
<dbReference type="AlphaFoldDB" id="I4B1N4"/>
<name>I4B1N4_TURPD</name>
<dbReference type="KEGG" id="tpx:Turpa_0537"/>
<feature type="transmembrane region" description="Helical" evidence="1">
    <location>
        <begin position="129"/>
        <end position="151"/>
    </location>
</feature>
<dbReference type="OrthoDB" id="327431at2"/>
<feature type="transmembrane region" description="Helical" evidence="1">
    <location>
        <begin position="190"/>
        <end position="209"/>
    </location>
</feature>
<feature type="transmembrane region" description="Helical" evidence="1">
    <location>
        <begin position="163"/>
        <end position="184"/>
    </location>
</feature>
<evidence type="ECO:0000256" key="1">
    <source>
        <dbReference type="SAM" id="Phobius"/>
    </source>
</evidence>
<evidence type="ECO:0008006" key="4">
    <source>
        <dbReference type="Google" id="ProtNLM"/>
    </source>
</evidence>